<name>A0A1B6KHS4_9HEMI</name>
<dbReference type="EMBL" id="GEBQ01028967">
    <property type="protein sequence ID" value="JAT11010.1"/>
    <property type="molecule type" value="Transcribed_RNA"/>
</dbReference>
<reference evidence="2" key="1">
    <citation type="submission" date="2015-11" db="EMBL/GenBank/DDBJ databases">
        <title>De novo transcriptome assembly of four potential Pierce s Disease insect vectors from Arizona vineyards.</title>
        <authorList>
            <person name="Tassone E.E."/>
        </authorList>
    </citation>
    <scope>NUCLEOTIDE SEQUENCE</scope>
</reference>
<gene>
    <name evidence="2" type="ORF">g.41867</name>
</gene>
<keyword evidence="1" id="KW-0732">Signal</keyword>
<feature type="signal peptide" evidence="1">
    <location>
        <begin position="1"/>
        <end position="18"/>
    </location>
</feature>
<feature type="chain" id="PRO_5008586573" evidence="1">
    <location>
        <begin position="19"/>
        <end position="146"/>
    </location>
</feature>
<evidence type="ECO:0000256" key="1">
    <source>
        <dbReference type="SAM" id="SignalP"/>
    </source>
</evidence>
<accession>A0A1B6KHS4</accession>
<dbReference type="AlphaFoldDB" id="A0A1B6KHS4"/>
<evidence type="ECO:0000313" key="2">
    <source>
        <dbReference type="EMBL" id="JAT11010.1"/>
    </source>
</evidence>
<organism evidence="2">
    <name type="scientific">Graphocephala atropunctata</name>
    <dbReference type="NCBI Taxonomy" id="36148"/>
    <lineage>
        <taxon>Eukaryota</taxon>
        <taxon>Metazoa</taxon>
        <taxon>Ecdysozoa</taxon>
        <taxon>Arthropoda</taxon>
        <taxon>Hexapoda</taxon>
        <taxon>Insecta</taxon>
        <taxon>Pterygota</taxon>
        <taxon>Neoptera</taxon>
        <taxon>Paraneoptera</taxon>
        <taxon>Hemiptera</taxon>
        <taxon>Auchenorrhyncha</taxon>
        <taxon>Membracoidea</taxon>
        <taxon>Cicadellidae</taxon>
        <taxon>Cicadellinae</taxon>
        <taxon>Cicadellini</taxon>
        <taxon>Graphocephala</taxon>
    </lineage>
</organism>
<sequence>FTMWWLLVTCVVVTSTSAFNDTVSLLDLDKRLTSLLLHPEPGKGSVLLSDGYFLYTNLDDVSDMIEANNPKGRKIYGEIESAGGLQLYKATYDPDVVRDKFQYNADDYEMLVATLGGIENTWKNIEVMLNVTAADVKPSVNPKTQW</sequence>
<feature type="non-terminal residue" evidence="2">
    <location>
        <position position="1"/>
    </location>
</feature>
<protein>
    <submittedName>
        <fullName evidence="2">Uncharacterized protein</fullName>
    </submittedName>
</protein>
<proteinExistence type="predicted"/>